<evidence type="ECO:0000313" key="11">
    <source>
        <dbReference type="Proteomes" id="UP001161390"/>
    </source>
</evidence>
<dbReference type="HAMAP" id="MF_00972">
    <property type="entry name" value="tRNA_aden_deaminase"/>
    <property type="match status" value="1"/>
</dbReference>
<dbReference type="RefSeq" id="WP_284374022.1">
    <property type="nucleotide sequence ID" value="NZ_BSNJ01000007.1"/>
</dbReference>
<reference evidence="10" key="1">
    <citation type="journal article" date="2014" name="Int. J. Syst. Evol. Microbiol.">
        <title>Complete genome of a new Firmicutes species belonging to the dominant human colonic microbiota ('Ruminococcus bicirculans') reveals two chromosomes and a selective capacity to utilize plant glucans.</title>
        <authorList>
            <consortium name="NISC Comparative Sequencing Program"/>
            <person name="Wegmann U."/>
            <person name="Louis P."/>
            <person name="Goesmann A."/>
            <person name="Henrissat B."/>
            <person name="Duncan S.H."/>
            <person name="Flint H.J."/>
        </authorList>
    </citation>
    <scope>NUCLEOTIDE SEQUENCE</scope>
    <source>
        <strain evidence="10">NBRC 108216</strain>
    </source>
</reference>
<proteinExistence type="inferred from homology"/>
<feature type="binding site" evidence="8">
    <location>
        <position position="62"/>
    </location>
    <ligand>
        <name>Zn(2+)</name>
        <dbReference type="ChEBI" id="CHEBI:29105"/>
        <note>catalytic</note>
    </ligand>
</feature>
<comment type="subunit">
    <text evidence="2 8">Homodimer.</text>
</comment>
<dbReference type="InterPro" id="IPR016192">
    <property type="entry name" value="APOBEC/CMP_deaminase_Zn-bd"/>
</dbReference>
<evidence type="ECO:0000256" key="6">
    <source>
        <dbReference type="ARBA" id="ARBA00022833"/>
    </source>
</evidence>
<keyword evidence="11" id="KW-1185">Reference proteome</keyword>
<evidence type="ECO:0000256" key="5">
    <source>
        <dbReference type="ARBA" id="ARBA00022801"/>
    </source>
</evidence>
<dbReference type="PROSITE" id="PS00903">
    <property type="entry name" value="CYT_DCMP_DEAMINASES_1"/>
    <property type="match status" value="1"/>
</dbReference>
<comment type="cofactor">
    <cofactor evidence="8">
        <name>Zn(2+)</name>
        <dbReference type="ChEBI" id="CHEBI:29105"/>
    </cofactor>
    <text evidence="8">Binds 1 zinc ion per subunit.</text>
</comment>
<feature type="active site" description="Proton donor" evidence="8">
    <location>
        <position position="64"/>
    </location>
</feature>
<evidence type="ECO:0000256" key="7">
    <source>
        <dbReference type="ARBA" id="ARBA00048045"/>
    </source>
</evidence>
<comment type="function">
    <text evidence="8">Catalyzes the deamination of adenosine to inosine at the wobble position 34 of tRNA(Arg2).</text>
</comment>
<dbReference type="InterPro" id="IPR016193">
    <property type="entry name" value="Cytidine_deaminase-like"/>
</dbReference>
<dbReference type="PANTHER" id="PTHR11079:SF202">
    <property type="entry name" value="TRNA-SPECIFIC ADENOSINE DEAMINASE"/>
    <property type="match status" value="1"/>
</dbReference>
<keyword evidence="5 8" id="KW-0378">Hydrolase</keyword>
<dbReference type="EC" id="3.5.4.33" evidence="8"/>
<comment type="caution">
    <text evidence="10">The sequence shown here is derived from an EMBL/GenBank/DDBJ whole genome shotgun (WGS) entry which is preliminary data.</text>
</comment>
<keyword evidence="6 8" id="KW-0862">Zinc</keyword>
<protein>
    <recommendedName>
        <fullName evidence="8">tRNA-specific adenosine deaminase</fullName>
        <ecNumber evidence="8">3.5.4.33</ecNumber>
    </recommendedName>
</protein>
<dbReference type="InterPro" id="IPR002125">
    <property type="entry name" value="CMP_dCMP_dom"/>
</dbReference>
<dbReference type="SUPFAM" id="SSF53927">
    <property type="entry name" value="Cytidine deaminase-like"/>
    <property type="match status" value="1"/>
</dbReference>
<dbReference type="InterPro" id="IPR028883">
    <property type="entry name" value="tRNA_aden_deaminase"/>
</dbReference>
<feature type="binding site" evidence="8">
    <location>
        <position position="95"/>
    </location>
    <ligand>
        <name>Zn(2+)</name>
        <dbReference type="ChEBI" id="CHEBI:29105"/>
        <note>catalytic</note>
    </ligand>
</feature>
<dbReference type="EMBL" id="BSNJ01000007">
    <property type="protein sequence ID" value="GLQ21937.1"/>
    <property type="molecule type" value="Genomic_DNA"/>
</dbReference>
<name>A0ABQ5V6P1_9PROT</name>
<evidence type="ECO:0000256" key="2">
    <source>
        <dbReference type="ARBA" id="ARBA00011738"/>
    </source>
</evidence>
<dbReference type="NCBIfam" id="NF008113">
    <property type="entry name" value="PRK10860.1"/>
    <property type="match status" value="1"/>
</dbReference>
<dbReference type="PROSITE" id="PS51747">
    <property type="entry name" value="CYT_DCMP_DEAMINASES_2"/>
    <property type="match status" value="1"/>
</dbReference>
<dbReference type="Gene3D" id="3.40.140.10">
    <property type="entry name" value="Cytidine Deaminase, domain 2"/>
    <property type="match status" value="1"/>
</dbReference>
<dbReference type="CDD" id="cd01285">
    <property type="entry name" value="nucleoside_deaminase"/>
    <property type="match status" value="1"/>
</dbReference>
<comment type="similarity">
    <text evidence="1">Belongs to the cytidine and deoxycytidylate deaminase family. ADAT2 subfamily.</text>
</comment>
<comment type="catalytic activity">
    <reaction evidence="7 8">
        <text>adenosine(34) in tRNA + H2O + H(+) = inosine(34) in tRNA + NH4(+)</text>
        <dbReference type="Rhea" id="RHEA:43168"/>
        <dbReference type="Rhea" id="RHEA-COMP:10373"/>
        <dbReference type="Rhea" id="RHEA-COMP:10374"/>
        <dbReference type="ChEBI" id="CHEBI:15377"/>
        <dbReference type="ChEBI" id="CHEBI:15378"/>
        <dbReference type="ChEBI" id="CHEBI:28938"/>
        <dbReference type="ChEBI" id="CHEBI:74411"/>
        <dbReference type="ChEBI" id="CHEBI:82852"/>
        <dbReference type="EC" id="3.5.4.33"/>
    </reaction>
</comment>
<evidence type="ECO:0000256" key="1">
    <source>
        <dbReference type="ARBA" id="ARBA00010669"/>
    </source>
</evidence>
<keyword evidence="4 8" id="KW-0479">Metal-binding</keyword>
<evidence type="ECO:0000256" key="3">
    <source>
        <dbReference type="ARBA" id="ARBA00022694"/>
    </source>
</evidence>
<dbReference type="Pfam" id="PF00383">
    <property type="entry name" value="dCMP_cyt_deam_1"/>
    <property type="match status" value="1"/>
</dbReference>
<feature type="domain" description="CMP/dCMP-type deaminase" evidence="9">
    <location>
        <begin position="10"/>
        <end position="120"/>
    </location>
</feature>
<gene>
    <name evidence="8 10" type="primary">tadA</name>
    <name evidence="10" type="ORF">GCM10007854_28920</name>
</gene>
<reference evidence="10" key="2">
    <citation type="submission" date="2023-01" db="EMBL/GenBank/DDBJ databases">
        <title>Draft genome sequence of Algimonas porphyrae strain NBRC 108216.</title>
        <authorList>
            <person name="Sun Q."/>
            <person name="Mori K."/>
        </authorList>
    </citation>
    <scope>NUCLEOTIDE SEQUENCE</scope>
    <source>
        <strain evidence="10">NBRC 108216</strain>
    </source>
</reference>
<sequence>MTIHDSDQDWPDLAHMDRALALAQAAADSCEVPVGAVIVNVNGIVVGEAANAPIAQHDPTAHAEVLAIRAACERVGNYRLPGHTLYVTLEPCTMCASAIANARIARVVYAASDPKGGAVESGVRFFDAPTCHHRPLISAGLRADRASDMLRSFFRARRQTKR</sequence>
<evidence type="ECO:0000256" key="8">
    <source>
        <dbReference type="HAMAP-Rule" id="MF_00972"/>
    </source>
</evidence>
<evidence type="ECO:0000256" key="4">
    <source>
        <dbReference type="ARBA" id="ARBA00022723"/>
    </source>
</evidence>
<evidence type="ECO:0000259" key="9">
    <source>
        <dbReference type="PROSITE" id="PS51747"/>
    </source>
</evidence>
<dbReference type="PANTHER" id="PTHR11079">
    <property type="entry name" value="CYTOSINE DEAMINASE FAMILY MEMBER"/>
    <property type="match status" value="1"/>
</dbReference>
<organism evidence="10 11">
    <name type="scientific">Algimonas porphyrae</name>
    <dbReference type="NCBI Taxonomy" id="1128113"/>
    <lineage>
        <taxon>Bacteria</taxon>
        <taxon>Pseudomonadati</taxon>
        <taxon>Pseudomonadota</taxon>
        <taxon>Alphaproteobacteria</taxon>
        <taxon>Maricaulales</taxon>
        <taxon>Robiginitomaculaceae</taxon>
        <taxon>Algimonas</taxon>
    </lineage>
</organism>
<keyword evidence="3 8" id="KW-0819">tRNA processing</keyword>
<dbReference type="Proteomes" id="UP001161390">
    <property type="component" value="Unassembled WGS sequence"/>
</dbReference>
<accession>A0ABQ5V6P1</accession>
<evidence type="ECO:0000313" key="10">
    <source>
        <dbReference type="EMBL" id="GLQ21937.1"/>
    </source>
</evidence>
<feature type="binding site" evidence="8">
    <location>
        <position position="92"/>
    </location>
    <ligand>
        <name>Zn(2+)</name>
        <dbReference type="ChEBI" id="CHEBI:29105"/>
        <note>catalytic</note>
    </ligand>
</feature>